<accession>A0ABT7DXS5</accession>
<protein>
    <submittedName>
        <fullName evidence="1">Uncharacterized protein</fullName>
    </submittedName>
</protein>
<keyword evidence="2" id="KW-1185">Reference proteome</keyword>
<dbReference type="EMBL" id="JARRAF010000004">
    <property type="protein sequence ID" value="MDK2123447.1"/>
    <property type="molecule type" value="Genomic_DNA"/>
</dbReference>
<organism evidence="1 2">
    <name type="scientific">Parachitinimonas caeni</name>
    <dbReference type="NCBI Taxonomy" id="3031301"/>
    <lineage>
        <taxon>Bacteria</taxon>
        <taxon>Pseudomonadati</taxon>
        <taxon>Pseudomonadota</taxon>
        <taxon>Betaproteobacteria</taxon>
        <taxon>Neisseriales</taxon>
        <taxon>Chitinibacteraceae</taxon>
        <taxon>Parachitinimonas</taxon>
    </lineage>
</organism>
<sequence length="72" mass="8227">MTNLVSMKNFSANMSLTLQEQNRLLMNDVQKTVDRLDRKREAISQAGLQRLQDSNATAAKLSEQRTKIDVYV</sequence>
<gene>
    <name evidence="1" type="ORF">PZA18_05225</name>
</gene>
<evidence type="ECO:0000313" key="1">
    <source>
        <dbReference type="EMBL" id="MDK2123447.1"/>
    </source>
</evidence>
<dbReference type="Proteomes" id="UP001172778">
    <property type="component" value="Unassembled WGS sequence"/>
</dbReference>
<comment type="caution">
    <text evidence="1">The sequence shown here is derived from an EMBL/GenBank/DDBJ whole genome shotgun (WGS) entry which is preliminary data.</text>
</comment>
<reference evidence="1" key="1">
    <citation type="submission" date="2023-03" db="EMBL/GenBank/DDBJ databases">
        <title>Chitinimonas shenzhenensis gen. nov., sp. nov., a novel member of family Burkholderiaceae isolated from activated sludge collected in Shen Zhen, China.</title>
        <authorList>
            <person name="Wang X."/>
        </authorList>
    </citation>
    <scope>NUCLEOTIDE SEQUENCE</scope>
    <source>
        <strain evidence="1">DQS-5</strain>
    </source>
</reference>
<evidence type="ECO:0000313" key="2">
    <source>
        <dbReference type="Proteomes" id="UP001172778"/>
    </source>
</evidence>
<proteinExistence type="predicted"/>
<name>A0ABT7DXS5_9NEIS</name>
<dbReference type="RefSeq" id="WP_284099738.1">
    <property type="nucleotide sequence ID" value="NZ_JARRAF010000004.1"/>
</dbReference>